<proteinExistence type="predicted"/>
<comment type="caution">
    <text evidence="1">The sequence shown here is derived from an EMBL/GenBank/DDBJ whole genome shotgun (WGS) entry which is preliminary data.</text>
</comment>
<dbReference type="Proteomes" id="UP000789405">
    <property type="component" value="Unassembled WGS sequence"/>
</dbReference>
<sequence length="50" mass="5496">MSAPHIVDTVALYISTYSNLPPSNMSEAIILLAIKNIITGIPNRNNTYFC</sequence>
<gene>
    <name evidence="1" type="ORF">DERYTH_LOCUS17183</name>
</gene>
<dbReference type="OrthoDB" id="10410707at2759"/>
<evidence type="ECO:0000313" key="1">
    <source>
        <dbReference type="EMBL" id="CAG8754349.1"/>
    </source>
</evidence>
<dbReference type="EMBL" id="CAJVPY010015906">
    <property type="protein sequence ID" value="CAG8754349.1"/>
    <property type="molecule type" value="Genomic_DNA"/>
</dbReference>
<dbReference type="AlphaFoldDB" id="A0A9N9IWW1"/>
<accession>A0A9N9IWW1</accession>
<protein>
    <submittedName>
        <fullName evidence="1">5460_t:CDS:1</fullName>
    </submittedName>
</protein>
<feature type="non-terminal residue" evidence="1">
    <location>
        <position position="50"/>
    </location>
</feature>
<evidence type="ECO:0000313" key="2">
    <source>
        <dbReference type="Proteomes" id="UP000789405"/>
    </source>
</evidence>
<name>A0A9N9IWW1_9GLOM</name>
<keyword evidence="2" id="KW-1185">Reference proteome</keyword>
<reference evidence="1" key="1">
    <citation type="submission" date="2021-06" db="EMBL/GenBank/DDBJ databases">
        <authorList>
            <person name="Kallberg Y."/>
            <person name="Tangrot J."/>
            <person name="Rosling A."/>
        </authorList>
    </citation>
    <scope>NUCLEOTIDE SEQUENCE</scope>
    <source>
        <strain evidence="1">MA453B</strain>
    </source>
</reference>
<organism evidence="1 2">
    <name type="scientific">Dentiscutata erythropus</name>
    <dbReference type="NCBI Taxonomy" id="1348616"/>
    <lineage>
        <taxon>Eukaryota</taxon>
        <taxon>Fungi</taxon>
        <taxon>Fungi incertae sedis</taxon>
        <taxon>Mucoromycota</taxon>
        <taxon>Glomeromycotina</taxon>
        <taxon>Glomeromycetes</taxon>
        <taxon>Diversisporales</taxon>
        <taxon>Gigasporaceae</taxon>
        <taxon>Dentiscutata</taxon>
    </lineage>
</organism>